<sequence>MEDIMECGFVSSIGIERSGLNGLVLRVRPLGSRRKYKGWVGSASGNGELRVAKVVLPFWGSGKKRSETVAVEEEESGIKGGEGKRVKVGKETRNLQKVQVVEKATPISVEPAGRGWYGSLNKLTVGIVVGLAISRSAGWMTRKILGIKEAPKLSEVVQQMKYPDGLPVEGTMESSSNGPAKGVPGSAAPALLISNEALDLLETKSKKYIIVGGKGGVGKTSMSAALATKFADMGQTTLIVSTDPAHSLSDVFDQDVSGGSPVPVSSIEGLYAQEVNPKETVGGAGLGSNAGLEGLGLDDLSSLLETMPPGMDEAVALVEIVKFIQGDPEYSKFERIVFDTAPTGHTLRLLTLPDFLDSFFGKVMSMKSKFAGFMNQFKGMFGGGDDDPLDAEGMEDMKRSMKIVRDLFRDPHQTEFIVAAIPNMMAISESVRLVDTLRKEGIPAQHVFVNMIQPENDDCMFCKARHKEQKMNLSYLRKSFEGMQVSPVQYFDREIRGAFALRAMGRQLIPNEEDVAREPAEISNK</sequence>
<dbReference type="InterPro" id="IPR016300">
    <property type="entry name" value="ATPase_ArsA/GET3"/>
</dbReference>
<dbReference type="CDD" id="cd02035">
    <property type="entry name" value="ArsA"/>
    <property type="match status" value="1"/>
</dbReference>
<dbReference type="AlphaFoldDB" id="A0A7S1XCQ9"/>
<name>A0A7S1XCQ9_9RHOD</name>
<protein>
    <recommendedName>
        <fullName evidence="1">ArsA/GET3 Anion-transporting ATPase-like domain-containing protein</fullName>
    </recommendedName>
</protein>
<feature type="domain" description="ArsA/GET3 Anion-transporting ATPase-like" evidence="1">
    <location>
        <begin position="207"/>
        <end position="508"/>
    </location>
</feature>
<dbReference type="GO" id="GO:0071816">
    <property type="term" value="P:tail-anchored membrane protein insertion into ER membrane"/>
    <property type="evidence" value="ECO:0007669"/>
    <property type="project" value="TreeGrafter"/>
</dbReference>
<dbReference type="Pfam" id="PF02374">
    <property type="entry name" value="ArsA_ATPase"/>
    <property type="match status" value="1"/>
</dbReference>
<dbReference type="GO" id="GO:0016887">
    <property type="term" value="F:ATP hydrolysis activity"/>
    <property type="evidence" value="ECO:0007669"/>
    <property type="project" value="InterPro"/>
</dbReference>
<organism evidence="2">
    <name type="scientific">Compsopogon caeruleus</name>
    <dbReference type="NCBI Taxonomy" id="31354"/>
    <lineage>
        <taxon>Eukaryota</taxon>
        <taxon>Rhodophyta</taxon>
        <taxon>Compsopogonophyceae</taxon>
        <taxon>Compsopogonales</taxon>
        <taxon>Compsopogonaceae</taxon>
        <taxon>Compsopogon</taxon>
    </lineage>
</organism>
<reference evidence="2" key="1">
    <citation type="submission" date="2021-01" db="EMBL/GenBank/DDBJ databases">
        <authorList>
            <person name="Corre E."/>
            <person name="Pelletier E."/>
            <person name="Niang G."/>
            <person name="Scheremetjew M."/>
            <person name="Finn R."/>
            <person name="Kale V."/>
            <person name="Holt S."/>
            <person name="Cochrane G."/>
            <person name="Meng A."/>
            <person name="Brown T."/>
            <person name="Cohen L."/>
        </authorList>
    </citation>
    <scope>NUCLEOTIDE SEQUENCE</scope>
    <source>
        <strain evidence="2">SAG 36.94</strain>
    </source>
</reference>
<dbReference type="PANTHER" id="PTHR10803:SF0">
    <property type="entry name" value="ATPASE GET3B"/>
    <property type="match status" value="1"/>
</dbReference>
<dbReference type="Gene3D" id="3.40.50.300">
    <property type="entry name" value="P-loop containing nucleotide triphosphate hydrolases"/>
    <property type="match status" value="1"/>
</dbReference>
<dbReference type="InterPro" id="IPR025723">
    <property type="entry name" value="ArsA/GET3_ATPase-like"/>
</dbReference>
<evidence type="ECO:0000313" key="2">
    <source>
        <dbReference type="EMBL" id="CAD9232261.1"/>
    </source>
</evidence>
<proteinExistence type="predicted"/>
<evidence type="ECO:0000259" key="1">
    <source>
        <dbReference type="Pfam" id="PF02374"/>
    </source>
</evidence>
<dbReference type="SUPFAM" id="SSF52540">
    <property type="entry name" value="P-loop containing nucleoside triphosphate hydrolases"/>
    <property type="match status" value="1"/>
</dbReference>
<dbReference type="GO" id="GO:0043529">
    <property type="term" value="C:GET complex"/>
    <property type="evidence" value="ECO:0007669"/>
    <property type="project" value="TreeGrafter"/>
</dbReference>
<gene>
    <name evidence="2" type="ORF">CCAE0312_LOCUS4342</name>
</gene>
<dbReference type="GO" id="GO:0005524">
    <property type="term" value="F:ATP binding"/>
    <property type="evidence" value="ECO:0007669"/>
    <property type="project" value="InterPro"/>
</dbReference>
<dbReference type="InterPro" id="IPR027417">
    <property type="entry name" value="P-loop_NTPase"/>
</dbReference>
<dbReference type="PANTHER" id="PTHR10803">
    <property type="entry name" value="ARSENICAL PUMP-DRIVING ATPASE ARSENITE-TRANSLOCATING ATPASE"/>
    <property type="match status" value="1"/>
</dbReference>
<dbReference type="NCBIfam" id="TIGR00345">
    <property type="entry name" value="GET3_arsA_TRC40"/>
    <property type="match status" value="1"/>
</dbReference>
<accession>A0A7S1XCQ9</accession>
<dbReference type="EMBL" id="HBGH01007888">
    <property type="protein sequence ID" value="CAD9232261.1"/>
    <property type="molecule type" value="Transcribed_RNA"/>
</dbReference>